<evidence type="ECO:0000313" key="10">
    <source>
        <dbReference type="Proteomes" id="UP000243528"/>
    </source>
</evidence>
<dbReference type="InterPro" id="IPR036388">
    <property type="entry name" value="WH-like_DNA-bd_sf"/>
</dbReference>
<dbReference type="AlphaFoldDB" id="A0A2P8EFF8"/>
<evidence type="ECO:0000256" key="2">
    <source>
        <dbReference type="ARBA" id="ARBA00022491"/>
    </source>
</evidence>
<feature type="binding site" evidence="7">
    <location>
        <position position="115"/>
    </location>
    <ligand>
        <name>Zn(2+)</name>
        <dbReference type="ChEBI" id="CHEBI:29105"/>
    </ligand>
</feature>
<comment type="similarity">
    <text evidence="1">Belongs to the Fur family.</text>
</comment>
<keyword evidence="8" id="KW-0408">Iron</keyword>
<keyword evidence="7" id="KW-0479">Metal-binding</keyword>
<comment type="cofactor">
    <cofactor evidence="8">
        <name>Mn(2+)</name>
        <dbReference type="ChEBI" id="CHEBI:29035"/>
    </cofactor>
    <cofactor evidence="8">
        <name>Fe(2+)</name>
        <dbReference type="ChEBI" id="CHEBI:29033"/>
    </cofactor>
    <text evidence="8">Binds 1 Mn(2+) or Fe(2+) ion per subunit.</text>
</comment>
<dbReference type="Gene3D" id="1.10.10.10">
    <property type="entry name" value="Winged helix-like DNA-binding domain superfamily/Winged helix DNA-binding domain"/>
    <property type="match status" value="1"/>
</dbReference>
<feature type="binding site" evidence="7">
    <location>
        <position position="155"/>
    </location>
    <ligand>
        <name>Zn(2+)</name>
        <dbReference type="ChEBI" id="CHEBI:29105"/>
    </ligand>
</feature>
<proteinExistence type="inferred from homology"/>
<dbReference type="CDD" id="cd07153">
    <property type="entry name" value="Fur_like"/>
    <property type="match status" value="1"/>
</dbReference>
<dbReference type="PANTHER" id="PTHR33202:SF7">
    <property type="entry name" value="FERRIC UPTAKE REGULATION PROTEIN"/>
    <property type="match status" value="1"/>
</dbReference>
<dbReference type="Pfam" id="PF01475">
    <property type="entry name" value="FUR"/>
    <property type="match status" value="1"/>
</dbReference>
<evidence type="ECO:0000313" key="9">
    <source>
        <dbReference type="EMBL" id="PSL08217.1"/>
    </source>
</evidence>
<protein>
    <submittedName>
        <fullName evidence="9">Fur family ferric uptake transcriptional regulator</fullName>
    </submittedName>
</protein>
<dbReference type="InterPro" id="IPR036390">
    <property type="entry name" value="WH_DNA-bd_sf"/>
</dbReference>
<comment type="caution">
    <text evidence="9">The sequence shown here is derived from an EMBL/GenBank/DDBJ whole genome shotgun (WGS) entry which is preliminary data.</text>
</comment>
<dbReference type="Proteomes" id="UP000243528">
    <property type="component" value="Unassembled WGS sequence"/>
</dbReference>
<evidence type="ECO:0000256" key="8">
    <source>
        <dbReference type="PIRSR" id="PIRSR602481-2"/>
    </source>
</evidence>
<evidence type="ECO:0000256" key="3">
    <source>
        <dbReference type="ARBA" id="ARBA00022833"/>
    </source>
</evidence>
<keyword evidence="4" id="KW-0805">Transcription regulation</keyword>
<keyword evidence="10" id="KW-1185">Reference proteome</keyword>
<keyword evidence="3 7" id="KW-0862">Zinc</keyword>
<evidence type="ECO:0000256" key="6">
    <source>
        <dbReference type="ARBA" id="ARBA00023163"/>
    </source>
</evidence>
<dbReference type="GO" id="GO:0003700">
    <property type="term" value="F:DNA-binding transcription factor activity"/>
    <property type="evidence" value="ECO:0007669"/>
    <property type="project" value="InterPro"/>
</dbReference>
<feature type="binding site" evidence="7">
    <location>
        <position position="152"/>
    </location>
    <ligand>
        <name>Zn(2+)</name>
        <dbReference type="ChEBI" id="CHEBI:29105"/>
    </ligand>
</feature>
<accession>A0A2P8EFF8</accession>
<keyword evidence="5" id="KW-0238">DNA-binding</keyword>
<dbReference type="GO" id="GO:0008270">
    <property type="term" value="F:zinc ion binding"/>
    <property type="evidence" value="ECO:0007669"/>
    <property type="project" value="TreeGrafter"/>
</dbReference>
<dbReference type="GO" id="GO:0045892">
    <property type="term" value="P:negative regulation of DNA-templated transcription"/>
    <property type="evidence" value="ECO:0007669"/>
    <property type="project" value="TreeGrafter"/>
</dbReference>
<dbReference type="RefSeq" id="WP_205740354.1">
    <property type="nucleotide sequence ID" value="NZ_ML142897.1"/>
</dbReference>
<dbReference type="EMBL" id="PYGE01000001">
    <property type="protein sequence ID" value="PSL08217.1"/>
    <property type="molecule type" value="Genomic_DNA"/>
</dbReference>
<sequence>MSVQPAVDTPDDPPAAVRRALQRLRAGGHRVTGARRAVIEVLAEAAGGHPSAEQLCGRVSERYPAVHRATVYRTLERLASLGVITHVHVGGAATTYHLAGAAGRHEHLHASCRACGRIIDLPGDLLEPVRERLAAENAFDLEPPHVALSGTCHACR</sequence>
<dbReference type="PANTHER" id="PTHR33202">
    <property type="entry name" value="ZINC UPTAKE REGULATION PROTEIN"/>
    <property type="match status" value="1"/>
</dbReference>
<dbReference type="InterPro" id="IPR002481">
    <property type="entry name" value="FUR"/>
</dbReference>
<evidence type="ECO:0000256" key="4">
    <source>
        <dbReference type="ARBA" id="ARBA00023015"/>
    </source>
</evidence>
<dbReference type="Gene3D" id="3.30.1490.190">
    <property type="match status" value="1"/>
</dbReference>
<dbReference type="GO" id="GO:1900376">
    <property type="term" value="P:regulation of secondary metabolite biosynthetic process"/>
    <property type="evidence" value="ECO:0007669"/>
    <property type="project" value="TreeGrafter"/>
</dbReference>
<evidence type="ECO:0000256" key="7">
    <source>
        <dbReference type="PIRSR" id="PIRSR602481-1"/>
    </source>
</evidence>
<feature type="binding site" evidence="8">
    <location>
        <position position="127"/>
    </location>
    <ligand>
        <name>Fe cation</name>
        <dbReference type="ChEBI" id="CHEBI:24875"/>
    </ligand>
</feature>
<gene>
    <name evidence="9" type="ORF">CLV30_101187</name>
</gene>
<evidence type="ECO:0000256" key="5">
    <source>
        <dbReference type="ARBA" id="ARBA00023125"/>
    </source>
</evidence>
<dbReference type="InterPro" id="IPR043135">
    <property type="entry name" value="Fur_C"/>
</dbReference>
<keyword evidence="2" id="KW-0678">Repressor</keyword>
<name>A0A2P8EFF8_9ACTN</name>
<dbReference type="SUPFAM" id="SSF46785">
    <property type="entry name" value="Winged helix' DNA-binding domain"/>
    <property type="match status" value="1"/>
</dbReference>
<comment type="cofactor">
    <cofactor evidence="7">
        <name>Zn(2+)</name>
        <dbReference type="ChEBI" id="CHEBI:29105"/>
    </cofactor>
    <text evidence="7">Binds 1 zinc ion per subunit.</text>
</comment>
<organism evidence="9 10">
    <name type="scientific">Haloactinopolyspora alba</name>
    <dbReference type="NCBI Taxonomy" id="648780"/>
    <lineage>
        <taxon>Bacteria</taxon>
        <taxon>Bacillati</taxon>
        <taxon>Actinomycetota</taxon>
        <taxon>Actinomycetes</taxon>
        <taxon>Jiangellales</taxon>
        <taxon>Jiangellaceae</taxon>
        <taxon>Haloactinopolyspora</taxon>
    </lineage>
</organism>
<keyword evidence="6" id="KW-0804">Transcription</keyword>
<feature type="binding site" evidence="7">
    <location>
        <position position="112"/>
    </location>
    <ligand>
        <name>Zn(2+)</name>
        <dbReference type="ChEBI" id="CHEBI:29105"/>
    </ligand>
</feature>
<evidence type="ECO:0000256" key="1">
    <source>
        <dbReference type="ARBA" id="ARBA00007957"/>
    </source>
</evidence>
<dbReference type="GO" id="GO:0000976">
    <property type="term" value="F:transcription cis-regulatory region binding"/>
    <property type="evidence" value="ECO:0007669"/>
    <property type="project" value="TreeGrafter"/>
</dbReference>
<reference evidence="9 10" key="1">
    <citation type="submission" date="2018-03" db="EMBL/GenBank/DDBJ databases">
        <title>Genomic Encyclopedia of Archaeal and Bacterial Type Strains, Phase II (KMG-II): from individual species to whole genera.</title>
        <authorList>
            <person name="Goeker M."/>
        </authorList>
    </citation>
    <scope>NUCLEOTIDE SEQUENCE [LARGE SCALE GENOMIC DNA]</scope>
    <source>
        <strain evidence="9 10">DSM 45211</strain>
    </source>
</reference>